<feature type="domain" description="Beta-mannosidase-like galactose-binding" evidence="8">
    <location>
        <begin position="119"/>
        <end position="249"/>
    </location>
</feature>
<evidence type="ECO:0000259" key="7">
    <source>
        <dbReference type="Pfam" id="PF18368"/>
    </source>
</evidence>
<keyword evidence="2" id="KW-0378">Hydrolase</keyword>
<evidence type="ECO:0000313" key="9">
    <source>
        <dbReference type="EMBL" id="RWY51007.1"/>
    </source>
</evidence>
<feature type="domain" description="Exo-beta-D-glucosaminidase Ig-fold" evidence="7">
    <location>
        <begin position="814"/>
        <end position="919"/>
    </location>
</feature>
<evidence type="ECO:0000256" key="3">
    <source>
        <dbReference type="ARBA" id="ARBA00023295"/>
    </source>
</evidence>
<evidence type="ECO:0000313" key="10">
    <source>
        <dbReference type="Proteomes" id="UP000286701"/>
    </source>
</evidence>
<dbReference type="InterPro" id="IPR006103">
    <property type="entry name" value="Glyco_hydro_2_cat"/>
</dbReference>
<dbReference type="GO" id="GO:0004553">
    <property type="term" value="F:hydrolase activity, hydrolyzing O-glycosyl compounds"/>
    <property type="evidence" value="ECO:0007669"/>
    <property type="project" value="InterPro"/>
</dbReference>
<dbReference type="Pfam" id="PF02836">
    <property type="entry name" value="Glyco_hydro_2_C"/>
    <property type="match status" value="1"/>
</dbReference>
<keyword evidence="10" id="KW-1185">Reference proteome</keyword>
<dbReference type="Gene3D" id="2.60.40.10">
    <property type="entry name" value="Immunoglobulins"/>
    <property type="match status" value="2"/>
</dbReference>
<protein>
    <recommendedName>
        <fullName evidence="11">Exo-1,4-beta-D-glucosaminidase</fullName>
    </recommendedName>
</protein>
<evidence type="ECO:0000259" key="8">
    <source>
        <dbReference type="Pfam" id="PF22666"/>
    </source>
</evidence>
<evidence type="ECO:0000256" key="1">
    <source>
        <dbReference type="ARBA" id="ARBA00007401"/>
    </source>
</evidence>
<dbReference type="InterPro" id="IPR043534">
    <property type="entry name" value="EBDG/EBM"/>
</dbReference>
<dbReference type="SUPFAM" id="SSF51445">
    <property type="entry name" value="(Trans)glycosidases"/>
    <property type="match status" value="1"/>
</dbReference>
<dbReference type="RefSeq" id="WP_128534426.1">
    <property type="nucleotide sequence ID" value="NZ_SBIW01000006.1"/>
</dbReference>
<dbReference type="SUPFAM" id="SSF49785">
    <property type="entry name" value="Galactose-binding domain-like"/>
    <property type="match status" value="1"/>
</dbReference>
<dbReference type="OrthoDB" id="9801077at2"/>
<dbReference type="InterPro" id="IPR008979">
    <property type="entry name" value="Galactose-bd-like_sf"/>
</dbReference>
<feature type="domain" description="Glycoside hydrolase family 2 catalytic" evidence="6">
    <location>
        <begin position="487"/>
        <end position="540"/>
    </location>
</feature>
<evidence type="ECO:0000259" key="6">
    <source>
        <dbReference type="Pfam" id="PF02836"/>
    </source>
</evidence>
<dbReference type="InterPro" id="IPR017853">
    <property type="entry name" value="GH"/>
</dbReference>
<feature type="signal peptide" evidence="4">
    <location>
        <begin position="1"/>
        <end position="22"/>
    </location>
</feature>
<accession>A0A3S4YAP2</accession>
<evidence type="ECO:0008006" key="11">
    <source>
        <dbReference type="Google" id="ProtNLM"/>
    </source>
</evidence>
<dbReference type="SUPFAM" id="SSF49303">
    <property type="entry name" value="beta-Galactosidase/glucuronidase domain"/>
    <property type="match status" value="3"/>
</dbReference>
<gene>
    <name evidence="9" type="ORF">EPL05_13120</name>
</gene>
<dbReference type="GO" id="GO:0005975">
    <property type="term" value="P:carbohydrate metabolic process"/>
    <property type="evidence" value="ECO:0007669"/>
    <property type="project" value="InterPro"/>
</dbReference>
<dbReference type="Pfam" id="PF22666">
    <property type="entry name" value="Glyco_hydro_2_N2"/>
    <property type="match status" value="1"/>
</dbReference>
<dbReference type="EMBL" id="SBIW01000006">
    <property type="protein sequence ID" value="RWY51007.1"/>
    <property type="molecule type" value="Genomic_DNA"/>
</dbReference>
<dbReference type="AlphaFoldDB" id="A0A3S4YAP2"/>
<sequence>MKKLIYIAALGFIISALLPAQSMGQQVKQVKLVNFDLQSSSLIKETGAELSATKYRSGVYWFPVKVPSTVLTGLVANKIYPDPYQGLNNMLIPDASDQFNKEYNLEQYSHLPNDPNPWKKPYWYRTTFKVPAADKGKFFQLIFKGINYRAAVWVNGKQMADSSQMAGMFAEHNLDISAAINAGGDNALAVKIYPLDYAGYPSKEQLKALGPFYENGGPTGDIGKNVTMLCSAGWDWIPPVRDRNMGIWQPVFLRTTGAVTIGRPKLVTYLPKLPDTSVAKLSLNLTLSNHSAVASTGNLMVSIKPENFTGAAVSFSKSFSVPANGGKAVELNADKISQLLIRQPKLWWPNGYGRANLYRIRLQYGNGAAISDDTSFVFGIRTVSSKADMVNGFARRKFFVNGKNVHLVGGAWVPDMMVNRDSARYDYELHLCRNANVNLVRIWGGGITPPDAFWNAADKYGQMVWSDFWITGDTQGEFKGSPDWPLEGNVFIKNVESTIYRVRNHPSLLVWTGGNEGHARKELYDVMRNDIITLDGTRPFIPSSSGFAKLPSGWKASWPDDMPSGVYSGGPYEWKDPKDYYALADAGKDWVFKDETGLPSQPPYTTLPKIIPNLVWDTKLPFPLNDSWGYHDAATGAGRYDKYINEMVKRYGQPNTIVNFSDKMQLMNDNGYRGIFEADGHKLNETGGVMLWKLNSALPSVIWQIYDWYLEPNAGYYAMQNACEPLHVQYDYDNGSVAIINRMHHATGSLTATADVYDIDSKLIKSIKVTNVGMAQTGVQEVAQLKDVLAANSGVSFVVLNLKNAAGKVLSHNVYWLSAKDDFNTLNTLKPATVTAKVVKTEKGATENKWTIAFTNTSDKIAFFVRPQLMKNGEEVMPSYWTGSYFSLAPHESFTVAVGAPVAKLGNIRPTVLLEGWNLQKQVISLPVK</sequence>
<dbReference type="InterPro" id="IPR041351">
    <property type="entry name" value="Ig_GlcNase"/>
</dbReference>
<dbReference type="InterPro" id="IPR013783">
    <property type="entry name" value="Ig-like_fold"/>
</dbReference>
<proteinExistence type="inferred from homology"/>
<dbReference type="InterPro" id="IPR036156">
    <property type="entry name" value="Beta-gal/glucu_dom_sf"/>
</dbReference>
<reference evidence="9 10" key="1">
    <citation type="submission" date="2019-01" db="EMBL/GenBank/DDBJ databases">
        <title>Mucilaginibacter antarcticum sp. nov., isolated from antarctic soil.</title>
        <authorList>
            <person name="Yan Y.-Q."/>
            <person name="Du Z.-J."/>
        </authorList>
    </citation>
    <scope>NUCLEOTIDE SEQUENCE [LARGE SCALE GENOMIC DNA]</scope>
    <source>
        <strain evidence="9 10">F01003</strain>
    </source>
</reference>
<dbReference type="PANTHER" id="PTHR43536:SF1">
    <property type="entry name" value="MANNOSYLGLYCOPROTEIN ENDO-BETA-MANNOSIDASE"/>
    <property type="match status" value="1"/>
</dbReference>
<organism evidence="9 10">
    <name type="scientific">Mucilaginibacter gilvus</name>
    <dbReference type="NCBI Taxonomy" id="2305909"/>
    <lineage>
        <taxon>Bacteria</taxon>
        <taxon>Pseudomonadati</taxon>
        <taxon>Bacteroidota</taxon>
        <taxon>Sphingobacteriia</taxon>
        <taxon>Sphingobacteriales</taxon>
        <taxon>Sphingobacteriaceae</taxon>
        <taxon>Mucilaginibacter</taxon>
    </lineage>
</organism>
<comment type="similarity">
    <text evidence="1">Belongs to the glycosyl hydrolase 2 family.</text>
</comment>
<dbReference type="InterPro" id="IPR006102">
    <property type="entry name" value="Ig-like_GH2"/>
</dbReference>
<keyword evidence="4" id="KW-0732">Signal</keyword>
<evidence type="ECO:0000256" key="4">
    <source>
        <dbReference type="SAM" id="SignalP"/>
    </source>
</evidence>
<dbReference type="Proteomes" id="UP000286701">
    <property type="component" value="Unassembled WGS sequence"/>
</dbReference>
<dbReference type="PANTHER" id="PTHR43536">
    <property type="entry name" value="MANNOSYLGLYCOPROTEIN ENDO-BETA-MANNOSIDASE"/>
    <property type="match status" value="1"/>
</dbReference>
<name>A0A3S4YAP2_9SPHI</name>
<keyword evidence="3" id="KW-0326">Glycosidase</keyword>
<evidence type="ECO:0000259" key="5">
    <source>
        <dbReference type="Pfam" id="PF00703"/>
    </source>
</evidence>
<comment type="caution">
    <text evidence="9">The sequence shown here is derived from an EMBL/GenBank/DDBJ whole genome shotgun (WGS) entry which is preliminary data.</text>
</comment>
<feature type="chain" id="PRO_5018735063" description="Exo-1,4-beta-D-glucosaminidase" evidence="4">
    <location>
        <begin position="23"/>
        <end position="929"/>
    </location>
</feature>
<dbReference type="InterPro" id="IPR054593">
    <property type="entry name" value="Beta-mannosidase-like_N2"/>
</dbReference>
<evidence type="ECO:0000256" key="2">
    <source>
        <dbReference type="ARBA" id="ARBA00022801"/>
    </source>
</evidence>
<dbReference type="Gene3D" id="2.60.120.260">
    <property type="entry name" value="Galactose-binding domain-like"/>
    <property type="match status" value="1"/>
</dbReference>
<feature type="domain" description="Glycoside hydrolase family 2 immunoglobulin-like beta-sandwich" evidence="5">
    <location>
        <begin position="273"/>
        <end position="381"/>
    </location>
</feature>
<dbReference type="Pfam" id="PF00703">
    <property type="entry name" value="Glyco_hydro_2"/>
    <property type="match status" value="1"/>
</dbReference>
<dbReference type="Pfam" id="PF18368">
    <property type="entry name" value="Ig_GlcNase"/>
    <property type="match status" value="1"/>
</dbReference>
<dbReference type="Gene3D" id="3.20.20.80">
    <property type="entry name" value="Glycosidases"/>
    <property type="match status" value="1"/>
</dbReference>